<dbReference type="Proteomes" id="UP001602013">
    <property type="component" value="Unassembled WGS sequence"/>
</dbReference>
<dbReference type="Gene3D" id="3.30.40.10">
    <property type="entry name" value="Zinc/RING finger domain, C3HC4 (zinc finger)"/>
    <property type="match status" value="1"/>
</dbReference>
<dbReference type="EC" id="3.4.19.12" evidence="2"/>
<evidence type="ECO:0000313" key="2">
    <source>
        <dbReference type="EMBL" id="MFF3669317.1"/>
    </source>
</evidence>
<comment type="caution">
    <text evidence="2">The sequence shown here is derived from an EMBL/GenBank/DDBJ whole genome shotgun (WGS) entry which is preliminary data.</text>
</comment>
<dbReference type="SUPFAM" id="SSF57850">
    <property type="entry name" value="RING/U-box"/>
    <property type="match status" value="1"/>
</dbReference>
<sequence>MATCEHLEGADSPAPVTPEGCAECLATGTRWVHLRKCLRCGHIGCCDSSPGRHATAHFRETGHPVIVSFEPGENWRWCYLDNLMDAHDGLA</sequence>
<dbReference type="InterPro" id="IPR013083">
    <property type="entry name" value="Znf_RING/FYVE/PHD"/>
</dbReference>
<keyword evidence="3" id="KW-1185">Reference proteome</keyword>
<gene>
    <name evidence="2" type="ORF">ACFYXI_27380</name>
</gene>
<dbReference type="EMBL" id="JBIASD010000020">
    <property type="protein sequence ID" value="MFF3669317.1"/>
    <property type="molecule type" value="Genomic_DNA"/>
</dbReference>
<evidence type="ECO:0000259" key="1">
    <source>
        <dbReference type="PROSITE" id="PS50271"/>
    </source>
</evidence>
<dbReference type="RefSeq" id="WP_387415294.1">
    <property type="nucleotide sequence ID" value="NZ_CP191998.1"/>
</dbReference>
<evidence type="ECO:0000313" key="3">
    <source>
        <dbReference type="Proteomes" id="UP001602013"/>
    </source>
</evidence>
<organism evidence="2 3">
    <name type="scientific">Microtetraspora malaysiensis</name>
    <dbReference type="NCBI Taxonomy" id="161358"/>
    <lineage>
        <taxon>Bacteria</taxon>
        <taxon>Bacillati</taxon>
        <taxon>Actinomycetota</taxon>
        <taxon>Actinomycetes</taxon>
        <taxon>Streptosporangiales</taxon>
        <taxon>Streptosporangiaceae</taxon>
        <taxon>Microtetraspora</taxon>
    </lineage>
</organism>
<name>A0ABW6SYT9_9ACTN</name>
<protein>
    <submittedName>
        <fullName evidence="2">Ubiquitin carboxyl-terminal hydrolase 14</fullName>
        <ecNumber evidence="2">3.4.19.12</ecNumber>
    </submittedName>
</protein>
<proteinExistence type="predicted"/>
<dbReference type="Pfam" id="PF02148">
    <property type="entry name" value="zf-UBP"/>
    <property type="match status" value="1"/>
</dbReference>
<dbReference type="GO" id="GO:0004843">
    <property type="term" value="F:cysteine-type deubiquitinase activity"/>
    <property type="evidence" value="ECO:0007669"/>
    <property type="project" value="UniProtKB-EC"/>
</dbReference>
<dbReference type="PROSITE" id="PS50271">
    <property type="entry name" value="ZF_UBP"/>
    <property type="match status" value="1"/>
</dbReference>
<keyword evidence="2" id="KW-0378">Hydrolase</keyword>
<reference evidence="2 3" key="1">
    <citation type="submission" date="2024-10" db="EMBL/GenBank/DDBJ databases">
        <title>The Natural Products Discovery Center: Release of the First 8490 Sequenced Strains for Exploring Actinobacteria Biosynthetic Diversity.</title>
        <authorList>
            <person name="Kalkreuter E."/>
            <person name="Kautsar S.A."/>
            <person name="Yang D."/>
            <person name="Bader C.D."/>
            <person name="Teijaro C.N."/>
            <person name="Fluegel L."/>
            <person name="Davis C.M."/>
            <person name="Simpson J.R."/>
            <person name="Lauterbach L."/>
            <person name="Steele A.D."/>
            <person name="Gui C."/>
            <person name="Meng S."/>
            <person name="Li G."/>
            <person name="Viehrig K."/>
            <person name="Ye F."/>
            <person name="Su P."/>
            <person name="Kiefer A.F."/>
            <person name="Nichols A."/>
            <person name="Cepeda A.J."/>
            <person name="Yan W."/>
            <person name="Fan B."/>
            <person name="Jiang Y."/>
            <person name="Adhikari A."/>
            <person name="Zheng C.-J."/>
            <person name="Schuster L."/>
            <person name="Cowan T.M."/>
            <person name="Smanski M.J."/>
            <person name="Chevrette M.G."/>
            <person name="De Carvalho L.P.S."/>
            <person name="Shen B."/>
        </authorList>
    </citation>
    <scope>NUCLEOTIDE SEQUENCE [LARGE SCALE GENOMIC DNA]</scope>
    <source>
        <strain evidence="2 3">NPDC002173</strain>
    </source>
</reference>
<feature type="domain" description="UBP-type" evidence="1">
    <location>
        <begin position="2"/>
        <end position="91"/>
    </location>
</feature>
<accession>A0ABW6SYT9</accession>
<dbReference type="InterPro" id="IPR001607">
    <property type="entry name" value="Znf_UBP"/>
</dbReference>